<organism evidence="2 3">
    <name type="scientific">Littorina saxatilis</name>
    <dbReference type="NCBI Taxonomy" id="31220"/>
    <lineage>
        <taxon>Eukaryota</taxon>
        <taxon>Metazoa</taxon>
        <taxon>Spiralia</taxon>
        <taxon>Lophotrochozoa</taxon>
        <taxon>Mollusca</taxon>
        <taxon>Gastropoda</taxon>
        <taxon>Caenogastropoda</taxon>
        <taxon>Littorinimorpha</taxon>
        <taxon>Littorinoidea</taxon>
        <taxon>Littorinidae</taxon>
        <taxon>Littorina</taxon>
    </lineage>
</organism>
<gene>
    <name evidence="2" type="ORF">V1264_024279</name>
</gene>
<proteinExistence type="predicted"/>
<dbReference type="Proteomes" id="UP001374579">
    <property type="component" value="Unassembled WGS sequence"/>
</dbReference>
<name>A0AAN9ALU0_9CAEN</name>
<keyword evidence="3" id="KW-1185">Reference proteome</keyword>
<sequence length="165" mass="18638">MYDLICWCRHPDHAERPSCQDVLDVLREHRSPGQLPVPFWPDPSGDEAGAYAMHQSDYTDIEERGSRMFNLYPVEESLYESVSNLVEFRQIGSTYNNQGLARGYSMTAIDEEARRVRSQSLFSHNLFGARRSFISETRPPARSSPGTGAGSDERPPTPPPDYIQG</sequence>
<accession>A0AAN9ALU0</accession>
<dbReference type="EMBL" id="JBAMIC010002401">
    <property type="protein sequence ID" value="KAK7089258.1"/>
    <property type="molecule type" value="Genomic_DNA"/>
</dbReference>
<dbReference type="AlphaFoldDB" id="A0AAN9ALU0"/>
<evidence type="ECO:0000313" key="3">
    <source>
        <dbReference type="Proteomes" id="UP001374579"/>
    </source>
</evidence>
<comment type="caution">
    <text evidence="2">The sequence shown here is derived from an EMBL/GenBank/DDBJ whole genome shotgun (WGS) entry which is preliminary data.</text>
</comment>
<evidence type="ECO:0000256" key="1">
    <source>
        <dbReference type="SAM" id="MobiDB-lite"/>
    </source>
</evidence>
<evidence type="ECO:0000313" key="2">
    <source>
        <dbReference type="EMBL" id="KAK7089258.1"/>
    </source>
</evidence>
<feature type="region of interest" description="Disordered" evidence="1">
    <location>
        <begin position="133"/>
        <end position="165"/>
    </location>
</feature>
<protein>
    <submittedName>
        <fullName evidence="2">Uncharacterized protein</fullName>
    </submittedName>
</protein>
<feature type="compositionally biased region" description="Pro residues" evidence="1">
    <location>
        <begin position="156"/>
        <end position="165"/>
    </location>
</feature>
<reference evidence="2 3" key="1">
    <citation type="submission" date="2024-02" db="EMBL/GenBank/DDBJ databases">
        <title>Chromosome-scale genome assembly of the rough periwinkle Littorina saxatilis.</title>
        <authorList>
            <person name="De Jode A."/>
            <person name="Faria R."/>
            <person name="Formenti G."/>
            <person name="Sims Y."/>
            <person name="Smith T.P."/>
            <person name="Tracey A."/>
            <person name="Wood J.M.D."/>
            <person name="Zagrodzka Z.B."/>
            <person name="Johannesson K."/>
            <person name="Butlin R.K."/>
            <person name="Leder E.H."/>
        </authorList>
    </citation>
    <scope>NUCLEOTIDE SEQUENCE [LARGE SCALE GENOMIC DNA]</scope>
    <source>
        <strain evidence="2">Snail1</strain>
        <tissue evidence="2">Muscle</tissue>
    </source>
</reference>